<name>A0A382VSQ7_9ZZZZ</name>
<dbReference type="EMBL" id="UINC01153966">
    <property type="protein sequence ID" value="SVD48971.1"/>
    <property type="molecule type" value="Genomic_DNA"/>
</dbReference>
<organism evidence="1">
    <name type="scientific">marine metagenome</name>
    <dbReference type="NCBI Taxonomy" id="408172"/>
    <lineage>
        <taxon>unclassified sequences</taxon>
        <taxon>metagenomes</taxon>
        <taxon>ecological metagenomes</taxon>
    </lineage>
</organism>
<evidence type="ECO:0000313" key="1">
    <source>
        <dbReference type="EMBL" id="SVD48971.1"/>
    </source>
</evidence>
<proteinExistence type="predicted"/>
<feature type="non-terminal residue" evidence="1">
    <location>
        <position position="283"/>
    </location>
</feature>
<feature type="non-terminal residue" evidence="1">
    <location>
        <position position="1"/>
    </location>
</feature>
<gene>
    <name evidence="1" type="ORF">METZ01_LOCUS401825</name>
</gene>
<accession>A0A382VSQ7</accession>
<protein>
    <submittedName>
        <fullName evidence="1">Uncharacterized protein</fullName>
    </submittedName>
</protein>
<sequence>NDVDPCPESIPATFPGAVADDVDGDGCLGGGAWLQDNGNDWYCDTALCDDGDDNTWCYCEDDDDDDDGANDGVDIDDNDKFVCSDNDNDLCDDCSSGTFDPDNDGDDFDGDGLCDVGDPQPDCFDNDDVGCGCGADGAYTDDNGNDIGCGGMPDEFTYNLSTYQAFYYISSVKDMYDNELSAGDWVAAFNGDICVGAREWDCSNSICDVPAMGNDGFTWSGTENYLNIGDIPSFRIYDASEDTYFDVTPSENYGFEIYGTFGIDKLMLTMDYSIDLHDNMNLI</sequence>
<dbReference type="AlphaFoldDB" id="A0A382VSQ7"/>
<reference evidence="1" key="1">
    <citation type="submission" date="2018-05" db="EMBL/GenBank/DDBJ databases">
        <authorList>
            <person name="Lanie J.A."/>
            <person name="Ng W.-L."/>
            <person name="Kazmierczak K.M."/>
            <person name="Andrzejewski T.M."/>
            <person name="Davidsen T.M."/>
            <person name="Wayne K.J."/>
            <person name="Tettelin H."/>
            <person name="Glass J.I."/>
            <person name="Rusch D."/>
            <person name="Podicherti R."/>
            <person name="Tsui H.-C.T."/>
            <person name="Winkler M.E."/>
        </authorList>
    </citation>
    <scope>NUCLEOTIDE SEQUENCE</scope>
</reference>